<name>A0A9N9QYV0_9NEOP</name>
<evidence type="ECO:0000256" key="13">
    <source>
        <dbReference type="ARBA" id="ARBA00074800"/>
    </source>
</evidence>
<keyword evidence="3" id="KW-0963">Cytoplasm</keyword>
<sequence>MATYYSRKSIKNTRIQHARSDNRHIKFCTDFDNSIVINNFVRRGWKQVTPNDDWNIYWSNTTNCRNIFNLDNGSRLNENQLINHFPNHYELVRKDLLVRNIKRYRKELEKEGNPLAKKAEIKLPNGQTVNQYLYLNFIPVTYVLPSDYNMFVEEFRRFPQSTWILKPCGKSQGAGIFLINKLSKLKKWSRESKKYLQHQLSSRDTYVISRYIDNPLLIGGKKFDLRIYVLVTSFRPLKAYMFRNGFCRFCTMKYDTSVTELDNMYVHLTNVSVQKHGGDYNSQHGGKLDINNLKLYLEGTRGGVVTQQLFEEIQWLIVHSLKAGAQVIANDRHCFECYGYDIIIDDNLKPWLIEVNASPSMTATTAKDRIMKNKLVDNLLSVVLPPDGIPDIRWNKAPSKEALGDFQVLIDEDIMYKADMEILQRENSVSGK</sequence>
<evidence type="ECO:0000256" key="9">
    <source>
        <dbReference type="ARBA" id="ARBA00023212"/>
    </source>
</evidence>
<evidence type="ECO:0000256" key="15">
    <source>
        <dbReference type="ARBA" id="ARBA00080021"/>
    </source>
</evidence>
<dbReference type="GO" id="GO:0070740">
    <property type="term" value="F:tubulin-glutamic acid ligase activity"/>
    <property type="evidence" value="ECO:0007669"/>
    <property type="project" value="TreeGrafter"/>
</dbReference>
<dbReference type="AlphaFoldDB" id="A0A9N9QYV0"/>
<dbReference type="OrthoDB" id="202825at2759"/>
<keyword evidence="8" id="KW-0969">Cilium</keyword>
<evidence type="ECO:0000256" key="16">
    <source>
        <dbReference type="ARBA" id="ARBA00083073"/>
    </source>
</evidence>
<evidence type="ECO:0000256" key="11">
    <source>
        <dbReference type="ARBA" id="ARBA00052959"/>
    </source>
</evidence>
<keyword evidence="4" id="KW-0436">Ligase</keyword>
<dbReference type="PROSITE" id="PS50975">
    <property type="entry name" value="ATP_GRASP"/>
    <property type="match status" value="1"/>
</dbReference>
<evidence type="ECO:0000256" key="12">
    <source>
        <dbReference type="ARBA" id="ARBA00062645"/>
    </source>
</evidence>
<dbReference type="Gene3D" id="3.30.470.20">
    <property type="entry name" value="ATP-grasp fold, B domain"/>
    <property type="match status" value="1"/>
</dbReference>
<dbReference type="PANTHER" id="PTHR12241:SF31">
    <property type="entry name" value="POLYGLUTAMYLASE COMPLEX SUBUNIT TTLL1"/>
    <property type="match status" value="1"/>
</dbReference>
<protein>
    <recommendedName>
        <fullName evidence="13">Polyglutamylase complex subunit TTLL1</fullName>
    </recommendedName>
    <alternativeName>
        <fullName evidence="14">Tubulin polyglutamylase TTLL1</fullName>
    </alternativeName>
    <alternativeName>
        <fullName evidence="16">Tubulin polyglutamylase complex subunit 3</fullName>
    </alternativeName>
    <alternativeName>
        <fullName evidence="15">Tubulin--tyrosine ligase-like protein 1</fullName>
    </alternativeName>
</protein>
<evidence type="ECO:0000256" key="7">
    <source>
        <dbReference type="ARBA" id="ARBA00022840"/>
    </source>
</evidence>
<evidence type="ECO:0000256" key="1">
    <source>
        <dbReference type="ARBA" id="ARBA00004120"/>
    </source>
</evidence>
<keyword evidence="5" id="KW-0493">Microtubule</keyword>
<evidence type="ECO:0000259" key="18">
    <source>
        <dbReference type="PROSITE" id="PS50975"/>
    </source>
</evidence>
<organism evidence="19 20">
    <name type="scientific">Diatraea saccharalis</name>
    <name type="common">sugarcane borer</name>
    <dbReference type="NCBI Taxonomy" id="40085"/>
    <lineage>
        <taxon>Eukaryota</taxon>
        <taxon>Metazoa</taxon>
        <taxon>Ecdysozoa</taxon>
        <taxon>Arthropoda</taxon>
        <taxon>Hexapoda</taxon>
        <taxon>Insecta</taxon>
        <taxon>Pterygota</taxon>
        <taxon>Neoptera</taxon>
        <taxon>Endopterygota</taxon>
        <taxon>Lepidoptera</taxon>
        <taxon>Glossata</taxon>
        <taxon>Ditrysia</taxon>
        <taxon>Pyraloidea</taxon>
        <taxon>Crambidae</taxon>
        <taxon>Crambinae</taxon>
        <taxon>Diatraea</taxon>
    </lineage>
</organism>
<evidence type="ECO:0000256" key="8">
    <source>
        <dbReference type="ARBA" id="ARBA00023069"/>
    </source>
</evidence>
<comment type="subunit">
    <text evidence="12">Part of the neuronal tubulin polyglutamylase complex which contains TPGS1, TPGS2, TTLL1, LRRC49 and NICN1. Interacts with PCM1, CSTPP1 and LRRC49.</text>
</comment>
<dbReference type="PANTHER" id="PTHR12241">
    <property type="entry name" value="TUBULIN POLYGLUTAMYLASE"/>
    <property type="match status" value="1"/>
</dbReference>
<dbReference type="FunFam" id="3.30.470.20:FF:000033">
    <property type="entry name" value="Probable tubulin polyglutamylase TTLL1"/>
    <property type="match status" value="1"/>
</dbReference>
<dbReference type="GO" id="GO:0000226">
    <property type="term" value="P:microtubule cytoskeleton organization"/>
    <property type="evidence" value="ECO:0007669"/>
    <property type="project" value="TreeGrafter"/>
</dbReference>
<dbReference type="GO" id="GO:0015631">
    <property type="term" value="F:tubulin binding"/>
    <property type="evidence" value="ECO:0007669"/>
    <property type="project" value="TreeGrafter"/>
</dbReference>
<gene>
    <name evidence="19" type="ORF">DIATSA_LOCUS4114</name>
</gene>
<dbReference type="EMBL" id="OU893346">
    <property type="protein sequence ID" value="CAG9786138.1"/>
    <property type="molecule type" value="Genomic_DNA"/>
</dbReference>
<dbReference type="GO" id="GO:0005874">
    <property type="term" value="C:microtubule"/>
    <property type="evidence" value="ECO:0007669"/>
    <property type="project" value="UniProtKB-KW"/>
</dbReference>
<evidence type="ECO:0000256" key="2">
    <source>
        <dbReference type="ARBA" id="ARBA00006118"/>
    </source>
</evidence>
<comment type="similarity">
    <text evidence="2">Belongs to the tubulin polyglutamylase family.</text>
</comment>
<evidence type="ECO:0000313" key="19">
    <source>
        <dbReference type="EMBL" id="CAG9786138.1"/>
    </source>
</evidence>
<dbReference type="GO" id="GO:0005524">
    <property type="term" value="F:ATP binding"/>
    <property type="evidence" value="ECO:0007669"/>
    <property type="project" value="UniProtKB-UniRule"/>
</dbReference>
<keyword evidence="6 17" id="KW-0547">Nucleotide-binding</keyword>
<accession>A0A9N9QYV0</accession>
<evidence type="ECO:0000256" key="3">
    <source>
        <dbReference type="ARBA" id="ARBA00022490"/>
    </source>
</evidence>
<proteinExistence type="inferred from homology"/>
<comment type="catalytic activity">
    <reaction evidence="11">
        <text>(L-glutamyl)(n)-gamma-L-glutamyl-L-glutamyl-[protein] + L-glutamate + ATP = (L-glutamyl)(n+1)-gamma-L-glutamyl-L-glutamyl-[protein] + ADP + phosphate + H(+)</text>
        <dbReference type="Rhea" id="RHEA:60148"/>
        <dbReference type="Rhea" id="RHEA-COMP:15519"/>
        <dbReference type="Rhea" id="RHEA-COMP:15675"/>
        <dbReference type="ChEBI" id="CHEBI:15378"/>
        <dbReference type="ChEBI" id="CHEBI:29985"/>
        <dbReference type="ChEBI" id="CHEBI:30616"/>
        <dbReference type="ChEBI" id="CHEBI:43474"/>
        <dbReference type="ChEBI" id="CHEBI:143623"/>
        <dbReference type="ChEBI" id="CHEBI:456216"/>
    </reaction>
    <physiologicalReaction direction="left-to-right" evidence="11">
        <dbReference type="Rhea" id="RHEA:60149"/>
    </physiologicalReaction>
</comment>
<keyword evidence="20" id="KW-1185">Reference proteome</keyword>
<dbReference type="GO" id="GO:0036064">
    <property type="term" value="C:ciliary basal body"/>
    <property type="evidence" value="ECO:0007669"/>
    <property type="project" value="TreeGrafter"/>
</dbReference>
<evidence type="ECO:0000256" key="6">
    <source>
        <dbReference type="ARBA" id="ARBA00022741"/>
    </source>
</evidence>
<keyword evidence="7 17" id="KW-0067">ATP-binding</keyword>
<evidence type="ECO:0000256" key="10">
    <source>
        <dbReference type="ARBA" id="ARBA00023273"/>
    </source>
</evidence>
<feature type="domain" description="ATP-grasp" evidence="18">
    <location>
        <begin position="341"/>
        <end position="384"/>
    </location>
</feature>
<reference evidence="19" key="1">
    <citation type="submission" date="2021-12" db="EMBL/GenBank/DDBJ databases">
        <authorList>
            <person name="King R."/>
        </authorList>
    </citation>
    <scope>NUCLEOTIDE SEQUENCE</scope>
</reference>
<dbReference type="Pfam" id="PF03133">
    <property type="entry name" value="TTL"/>
    <property type="match status" value="1"/>
</dbReference>
<evidence type="ECO:0000256" key="17">
    <source>
        <dbReference type="PROSITE-ProRule" id="PRU00409"/>
    </source>
</evidence>
<dbReference type="GO" id="GO:0046872">
    <property type="term" value="F:metal ion binding"/>
    <property type="evidence" value="ECO:0007669"/>
    <property type="project" value="InterPro"/>
</dbReference>
<evidence type="ECO:0000256" key="4">
    <source>
        <dbReference type="ARBA" id="ARBA00022598"/>
    </source>
</evidence>
<evidence type="ECO:0000256" key="14">
    <source>
        <dbReference type="ARBA" id="ARBA00075351"/>
    </source>
</evidence>
<dbReference type="SUPFAM" id="SSF56059">
    <property type="entry name" value="Glutathione synthetase ATP-binding domain-like"/>
    <property type="match status" value="1"/>
</dbReference>
<comment type="subcellular location">
    <subcellularLocation>
        <location evidence="1">Cytoplasm</location>
        <location evidence="1">Cytoskeleton</location>
        <location evidence="1">Cilium basal body</location>
    </subcellularLocation>
</comment>
<evidence type="ECO:0000313" key="20">
    <source>
        <dbReference type="Proteomes" id="UP001153714"/>
    </source>
</evidence>
<dbReference type="InterPro" id="IPR011761">
    <property type="entry name" value="ATP-grasp"/>
</dbReference>
<keyword evidence="10" id="KW-0966">Cell projection</keyword>
<reference evidence="19" key="2">
    <citation type="submission" date="2022-10" db="EMBL/GenBank/DDBJ databases">
        <authorList>
            <consortium name="ENA_rothamsted_submissions"/>
            <consortium name="culmorum"/>
            <person name="King R."/>
        </authorList>
    </citation>
    <scope>NUCLEOTIDE SEQUENCE</scope>
</reference>
<dbReference type="PROSITE" id="PS51221">
    <property type="entry name" value="TTL"/>
    <property type="match status" value="1"/>
</dbReference>
<dbReference type="InterPro" id="IPR004344">
    <property type="entry name" value="TTL/TTLL_fam"/>
</dbReference>
<keyword evidence="9" id="KW-0206">Cytoskeleton</keyword>
<dbReference type="Proteomes" id="UP001153714">
    <property type="component" value="Chromosome 15"/>
</dbReference>
<evidence type="ECO:0000256" key="5">
    <source>
        <dbReference type="ARBA" id="ARBA00022701"/>
    </source>
</evidence>